<gene>
    <name evidence="2" type="ORF">G7Y89_g1950</name>
</gene>
<evidence type="ECO:0000313" key="2">
    <source>
        <dbReference type="EMBL" id="KAF4636151.1"/>
    </source>
</evidence>
<proteinExistence type="predicted"/>
<dbReference type="PANTHER" id="PTHR33112:SF16">
    <property type="entry name" value="HETEROKARYON INCOMPATIBILITY DOMAIN-CONTAINING PROTEIN"/>
    <property type="match status" value="1"/>
</dbReference>
<dbReference type="PANTHER" id="PTHR33112">
    <property type="entry name" value="DOMAIN PROTEIN, PUTATIVE-RELATED"/>
    <property type="match status" value="1"/>
</dbReference>
<sequence>MINRSNELKSLMTPLGYCHSSKAELFADARKGCSIYFWIHNLLYNMWNTSSGHVYFHALDSSRLAPGPSRPNRLVATIAQLLDQHEDFPKIYFSISSRLKVFDTAASLESFLQTSQTKIIDMSSSQAIKRARNQLKECQTSHRKCLRNSVVPALPTRVLDVGLSGDLLIKLHKSDPQQHSYYVALSYCCGGPQKCQTIEDTVGKHYNGIVLRDLSLSIQDAVEVTRQLGFQYLWVDALCIIQDSEKDINAELGLMGTIYKNATLTLAASSAISVEAGFLRKVPAAKHFKLPYQSSEKIFACADVSLMGFSFQYPFKPRAKRPMLLGSQPEPLNTRGWTLQEGLLAPRLLSFGTNGITWKCQSEAITKVPDGVKTSKALPLSVFNKVEKEQTKANMQRHQISIWHSIVEDYTRRMLSVRSDYGRAISGIVSELASCWNDEYLAGMWRRTFVANLAWHVEKDMLWNLEQASIEKGYHAPLEGPSWSWLSKLAKVSFLPVADIKLELVDCLLLHSSKLPYSDFSDGSLTIRAACYEFRYNMGWRQFHYWLNCKAYTDDNVEFHPWPKEDSKTLLDGLLLGFSVGSYVHVEMNHARVTSAKALGRMELILEEIYQLLNERVKGSARTAQSLVSAATSDREEDGTTWALLDRELISEGIPSKYIQQNQDQIREILRSVVQSNNLVGTTSSYSTMISDDISPDGSVSQVVAIGREANESSQIRKSAGKKPTVQVLPLDLRLGG</sequence>
<dbReference type="Proteomes" id="UP000566819">
    <property type="component" value="Unassembled WGS sequence"/>
</dbReference>
<name>A0A8H4RVE5_9HELO</name>
<evidence type="ECO:0000313" key="3">
    <source>
        <dbReference type="Proteomes" id="UP000566819"/>
    </source>
</evidence>
<dbReference type="AlphaFoldDB" id="A0A8H4RVE5"/>
<dbReference type="OrthoDB" id="5125733at2759"/>
<accession>A0A8H4RVE5</accession>
<keyword evidence="3" id="KW-1185">Reference proteome</keyword>
<reference evidence="2 3" key="1">
    <citation type="submission" date="2020-03" db="EMBL/GenBank/DDBJ databases">
        <title>Draft Genome Sequence of Cudoniella acicularis.</title>
        <authorList>
            <person name="Buettner E."/>
            <person name="Kellner H."/>
        </authorList>
    </citation>
    <scope>NUCLEOTIDE SEQUENCE [LARGE SCALE GENOMIC DNA]</scope>
    <source>
        <strain evidence="2 3">DSM 108380</strain>
    </source>
</reference>
<protein>
    <recommendedName>
        <fullName evidence="1">Heterokaryon incompatibility domain-containing protein</fullName>
    </recommendedName>
</protein>
<organism evidence="2 3">
    <name type="scientific">Cudoniella acicularis</name>
    <dbReference type="NCBI Taxonomy" id="354080"/>
    <lineage>
        <taxon>Eukaryota</taxon>
        <taxon>Fungi</taxon>
        <taxon>Dikarya</taxon>
        <taxon>Ascomycota</taxon>
        <taxon>Pezizomycotina</taxon>
        <taxon>Leotiomycetes</taxon>
        <taxon>Helotiales</taxon>
        <taxon>Tricladiaceae</taxon>
        <taxon>Cudoniella</taxon>
    </lineage>
</organism>
<dbReference type="InterPro" id="IPR010730">
    <property type="entry name" value="HET"/>
</dbReference>
<dbReference type="EMBL" id="JAAMPI010000080">
    <property type="protein sequence ID" value="KAF4636151.1"/>
    <property type="molecule type" value="Genomic_DNA"/>
</dbReference>
<feature type="domain" description="Heterokaryon incompatibility" evidence="1">
    <location>
        <begin position="182"/>
        <end position="341"/>
    </location>
</feature>
<dbReference type="Pfam" id="PF06985">
    <property type="entry name" value="HET"/>
    <property type="match status" value="1"/>
</dbReference>
<comment type="caution">
    <text evidence="2">The sequence shown here is derived from an EMBL/GenBank/DDBJ whole genome shotgun (WGS) entry which is preliminary data.</text>
</comment>
<evidence type="ECO:0000259" key="1">
    <source>
        <dbReference type="Pfam" id="PF06985"/>
    </source>
</evidence>